<feature type="region of interest" description="Disordered" evidence="1">
    <location>
        <begin position="1"/>
        <end position="44"/>
    </location>
</feature>
<evidence type="ECO:0000256" key="1">
    <source>
        <dbReference type="SAM" id="MobiDB-lite"/>
    </source>
</evidence>
<dbReference type="Proteomes" id="UP000061569">
    <property type="component" value="Chromosome"/>
</dbReference>
<proteinExistence type="predicted"/>
<dbReference type="AlphaFoldDB" id="A0A0S2DQ38"/>
<name>A0A0S2DQ38_LYSEN</name>
<feature type="compositionally biased region" description="Basic and acidic residues" evidence="1">
    <location>
        <begin position="9"/>
        <end position="18"/>
    </location>
</feature>
<evidence type="ECO:0000313" key="3">
    <source>
        <dbReference type="Proteomes" id="UP000061569"/>
    </source>
</evidence>
<feature type="compositionally biased region" description="Basic residues" evidence="1">
    <location>
        <begin position="19"/>
        <end position="28"/>
    </location>
</feature>
<gene>
    <name evidence="2" type="ORF">GLE_5354</name>
</gene>
<accession>A0A0S2DQ38</accession>
<evidence type="ECO:0000313" key="2">
    <source>
        <dbReference type="EMBL" id="ALN60695.1"/>
    </source>
</evidence>
<organism evidence="2 3">
    <name type="scientific">Lysobacter enzymogenes</name>
    <dbReference type="NCBI Taxonomy" id="69"/>
    <lineage>
        <taxon>Bacteria</taxon>
        <taxon>Pseudomonadati</taxon>
        <taxon>Pseudomonadota</taxon>
        <taxon>Gammaproteobacteria</taxon>
        <taxon>Lysobacterales</taxon>
        <taxon>Lysobacteraceae</taxon>
        <taxon>Lysobacter</taxon>
    </lineage>
</organism>
<dbReference type="KEGG" id="lez:GLE_5354"/>
<dbReference type="PATRIC" id="fig|69.6.peg.5269"/>
<sequence>MGTVTAGGRTRDRIDRPRSRLRGATVRRSRADYAPPILDSRTQT</sequence>
<dbReference type="EMBL" id="CP013140">
    <property type="protein sequence ID" value="ALN60695.1"/>
    <property type="molecule type" value="Genomic_DNA"/>
</dbReference>
<protein>
    <submittedName>
        <fullName evidence="2">Uncharacterized protein</fullName>
    </submittedName>
</protein>
<reference evidence="2 3" key="1">
    <citation type="submission" date="2015-11" db="EMBL/GenBank/DDBJ databases">
        <title>Genome sequences of Lysobacter enzymogenes strain C3 and Lysobacter antibioticus ATCC 29479.</title>
        <authorList>
            <person name="Kobayashi D.Y."/>
        </authorList>
    </citation>
    <scope>NUCLEOTIDE SEQUENCE [LARGE SCALE GENOMIC DNA]</scope>
    <source>
        <strain evidence="2 3">C3</strain>
    </source>
</reference>